<dbReference type="InterPro" id="IPR018114">
    <property type="entry name" value="TRYPSIN_HIS"/>
</dbReference>
<evidence type="ECO:0000313" key="14">
    <source>
        <dbReference type="Proteomes" id="UP000694621"/>
    </source>
</evidence>
<dbReference type="GO" id="GO:0004252">
    <property type="term" value="F:serine-type endopeptidase activity"/>
    <property type="evidence" value="ECO:0007669"/>
    <property type="project" value="UniProtKB-EC"/>
</dbReference>
<evidence type="ECO:0000313" key="13">
    <source>
        <dbReference type="Ensembl" id="ENSAMXP00005000331.1"/>
    </source>
</evidence>
<evidence type="ECO:0000256" key="5">
    <source>
        <dbReference type="ARBA" id="ARBA00022825"/>
    </source>
</evidence>
<evidence type="ECO:0000313" key="15">
    <source>
        <dbReference type="Proteomes" id="UP000752171"/>
    </source>
</evidence>
<evidence type="ECO:0000259" key="11">
    <source>
        <dbReference type="PROSITE" id="PS50240"/>
    </source>
</evidence>
<feature type="domain" description="Peptidase S1" evidence="11">
    <location>
        <begin position="22"/>
        <end position="251"/>
    </location>
</feature>
<dbReference type="Proteomes" id="UP000694621">
    <property type="component" value="Unplaced"/>
</dbReference>
<accession>A0A8B9GMT0</accession>
<keyword evidence="7" id="KW-1015">Disulfide bond</keyword>
<dbReference type="Ensembl" id="ENSAMXT00005000364.1">
    <property type="protein sequence ID" value="ENSAMXP00005000331.1"/>
    <property type="gene ID" value="ENSAMXG00005000196.1"/>
</dbReference>
<dbReference type="InterPro" id="IPR001254">
    <property type="entry name" value="Trypsin_dom"/>
</dbReference>
<evidence type="ECO:0000256" key="6">
    <source>
        <dbReference type="ARBA" id="ARBA00023145"/>
    </source>
</evidence>
<gene>
    <name evidence="12" type="primary">GZMB</name>
    <name evidence="12" type="ORF">AMEX_G13919</name>
</gene>
<keyword evidence="4" id="KW-0378">Hydrolase</keyword>
<evidence type="ECO:0000313" key="12">
    <source>
        <dbReference type="EMBL" id="KAG9271048.1"/>
    </source>
</evidence>
<dbReference type="InterPro" id="IPR001314">
    <property type="entry name" value="Peptidase_S1A"/>
</dbReference>
<name>A0A8B9GMT0_ASTMX</name>
<evidence type="ECO:0000256" key="10">
    <source>
        <dbReference type="SAM" id="SignalP"/>
    </source>
</evidence>
<dbReference type="SMART" id="SM00020">
    <property type="entry name" value="Tryp_SPc"/>
    <property type="match status" value="2"/>
</dbReference>
<keyword evidence="3 10" id="KW-0732">Signal</keyword>
<protein>
    <recommendedName>
        <fullName evidence="9">trypsin</fullName>
        <ecNumber evidence="9">3.4.21.4</ecNumber>
    </recommendedName>
</protein>
<evidence type="ECO:0000256" key="7">
    <source>
        <dbReference type="ARBA" id="ARBA00023157"/>
    </source>
</evidence>
<dbReference type="InterPro" id="IPR009003">
    <property type="entry name" value="Peptidase_S1_PA"/>
</dbReference>
<dbReference type="Pfam" id="PF00089">
    <property type="entry name" value="Trypsin"/>
    <property type="match status" value="2"/>
</dbReference>
<organism evidence="13 14">
    <name type="scientific">Astyanax mexicanus</name>
    <name type="common">Blind cave fish</name>
    <name type="synonym">Astyanax fasciatus mexicanus</name>
    <dbReference type="NCBI Taxonomy" id="7994"/>
    <lineage>
        <taxon>Eukaryota</taxon>
        <taxon>Metazoa</taxon>
        <taxon>Chordata</taxon>
        <taxon>Craniata</taxon>
        <taxon>Vertebrata</taxon>
        <taxon>Euteleostomi</taxon>
        <taxon>Actinopterygii</taxon>
        <taxon>Neopterygii</taxon>
        <taxon>Teleostei</taxon>
        <taxon>Ostariophysi</taxon>
        <taxon>Characiformes</taxon>
        <taxon>Characoidei</taxon>
        <taxon>Acestrorhamphidae</taxon>
        <taxon>Acestrorhamphinae</taxon>
        <taxon>Astyanax</taxon>
    </lineage>
</organism>
<dbReference type="InterPro" id="IPR043504">
    <property type="entry name" value="Peptidase_S1_PA_chymotrypsin"/>
</dbReference>
<evidence type="ECO:0000256" key="9">
    <source>
        <dbReference type="ARBA" id="ARBA00038868"/>
    </source>
</evidence>
<dbReference type="CDD" id="cd00190">
    <property type="entry name" value="Tryp_SPc"/>
    <property type="match status" value="2"/>
</dbReference>
<proteinExistence type="predicted"/>
<keyword evidence="6" id="KW-0865">Zymogen</keyword>
<keyword evidence="2" id="KW-0645">Protease</keyword>
<dbReference type="Proteomes" id="UP000752171">
    <property type="component" value="Unassembled WGS sequence"/>
</dbReference>
<dbReference type="PANTHER" id="PTHR24271:SF80">
    <property type="entry name" value="GRANZYME 3, TANDEM DUPLICATE 1-RELATED"/>
    <property type="match status" value="1"/>
</dbReference>
<dbReference type="EMBL" id="JAICCE010000011">
    <property type="protein sequence ID" value="KAG9271048.1"/>
    <property type="molecule type" value="Genomic_DNA"/>
</dbReference>
<reference evidence="12 15" key="1">
    <citation type="submission" date="2021-07" db="EMBL/GenBank/DDBJ databases">
        <authorList>
            <person name="Imarazene B."/>
            <person name="Zahm M."/>
            <person name="Klopp C."/>
            <person name="Cabau C."/>
            <person name="Beille S."/>
            <person name="Jouanno E."/>
            <person name="Castinel A."/>
            <person name="Lluch J."/>
            <person name="Gil L."/>
            <person name="Kuchtly C."/>
            <person name="Lopez Roques C."/>
            <person name="Donnadieu C."/>
            <person name="Parrinello H."/>
            <person name="Journot L."/>
            <person name="Du K."/>
            <person name="Schartl M."/>
            <person name="Retaux S."/>
            <person name="Guiguen Y."/>
        </authorList>
    </citation>
    <scope>NUCLEOTIDE SEQUENCE [LARGE SCALE GENOMIC DNA]</scope>
    <source>
        <strain evidence="12">Pach_M1</strain>
        <tissue evidence="12">Testis</tissue>
    </source>
</reference>
<dbReference type="SUPFAM" id="SSF50494">
    <property type="entry name" value="Trypsin-like serine proteases"/>
    <property type="match status" value="2"/>
</dbReference>
<comment type="catalytic activity">
    <reaction evidence="8">
        <text>Preferential cleavage: Arg-|-Xaa, Lys-|-Xaa.</text>
        <dbReference type="EC" id="3.4.21.4"/>
    </reaction>
</comment>
<dbReference type="AlphaFoldDB" id="A0A8B9GMT0"/>
<dbReference type="Gene3D" id="2.40.10.10">
    <property type="entry name" value="Trypsin-like serine proteases"/>
    <property type="match status" value="3"/>
</dbReference>
<evidence type="ECO:0000256" key="2">
    <source>
        <dbReference type="ARBA" id="ARBA00022670"/>
    </source>
</evidence>
<dbReference type="FunFam" id="2.40.10.10:FF:000120">
    <property type="entry name" value="Putative serine protease"/>
    <property type="match status" value="1"/>
</dbReference>
<dbReference type="GO" id="GO:0006508">
    <property type="term" value="P:proteolysis"/>
    <property type="evidence" value="ECO:0007669"/>
    <property type="project" value="UniProtKB-KW"/>
</dbReference>
<reference evidence="13" key="2">
    <citation type="submission" date="2025-05" db="UniProtKB">
        <authorList>
            <consortium name="Ensembl"/>
        </authorList>
    </citation>
    <scope>IDENTIFICATION</scope>
</reference>
<dbReference type="PANTHER" id="PTHR24271">
    <property type="entry name" value="KALLIKREIN-RELATED"/>
    <property type="match status" value="1"/>
</dbReference>
<feature type="chain" id="PRO_5044668750" description="trypsin" evidence="10">
    <location>
        <begin position="18"/>
        <end position="514"/>
    </location>
</feature>
<feature type="domain" description="Peptidase S1" evidence="11">
    <location>
        <begin position="278"/>
        <end position="512"/>
    </location>
</feature>
<keyword evidence="5" id="KW-0720">Serine protease</keyword>
<evidence type="ECO:0000256" key="4">
    <source>
        <dbReference type="ARBA" id="ARBA00022801"/>
    </source>
</evidence>
<dbReference type="PRINTS" id="PR00722">
    <property type="entry name" value="CHYMOTRYPSIN"/>
</dbReference>
<dbReference type="PROSITE" id="PS00134">
    <property type="entry name" value="TRYPSIN_HIS"/>
    <property type="match status" value="2"/>
</dbReference>
<evidence type="ECO:0000256" key="8">
    <source>
        <dbReference type="ARBA" id="ARBA00036320"/>
    </source>
</evidence>
<dbReference type="GO" id="GO:0005576">
    <property type="term" value="C:extracellular region"/>
    <property type="evidence" value="ECO:0007669"/>
    <property type="project" value="UniProtKB-SubCell"/>
</dbReference>
<dbReference type="EC" id="3.4.21.4" evidence="9"/>
<feature type="signal peptide" evidence="10">
    <location>
        <begin position="1"/>
        <end position="17"/>
    </location>
</feature>
<dbReference type="PROSITE" id="PS50240">
    <property type="entry name" value="TRYPSIN_DOM"/>
    <property type="match status" value="2"/>
</dbReference>
<comment type="subcellular location">
    <subcellularLocation>
        <location evidence="1">Secreted</location>
        <location evidence="1">Extracellular space</location>
    </subcellularLocation>
</comment>
<evidence type="ECO:0000256" key="1">
    <source>
        <dbReference type="ARBA" id="ARBA00004239"/>
    </source>
</evidence>
<sequence length="514" mass="57929">MMFQFLLIVSVISLSGAMESGIIGGKEAEPHSLPYMVSLQIYNTHMCGGMLIRKDYVLTAAHCIDLIKQSEMSKLEVVLGAHNLKKKELFQQRIPVQKCIKHPSYKQKEVHHDIMLLKLKNKAKINKFTKVKALPKTNDKLPANQMCSVAGWGFTAPNGPPSNVLREVSLKLQFSIECKYIWQNHFNSQHMICTASDGKRSFCTGDSGSPLICNNQPQGIVAFANGFDCRKGPQVYTKIGFFLPWIKKVIVQRENVLLSVSLLVLSILPLSGAMKSGIVEGHEVKPHSRPYMVSVQLNKEHKCGGMLIREDYVLTAAHCLDGYKTSEKKQKLEVLLGAHNISRKEPSQRRIEVKKYIKHPSYKEGQHNHSYDIMLLKLKNKAKLTKSVQIITLPKNNKNIPANKDCSIAGWGRTEPRGSASDVLKEVRLKLQFNVECKNIWQMYFDSQRMICTASDGEKGFCQGDSGSPLMCNNKLTGLAVFTNPDNCIKRKYPGVYIKVAYFHPWIQKEINPP</sequence>
<dbReference type="FunFam" id="2.40.10.10:FF:000005">
    <property type="entry name" value="Serine protease 37"/>
    <property type="match status" value="1"/>
</dbReference>
<evidence type="ECO:0000256" key="3">
    <source>
        <dbReference type="ARBA" id="ARBA00022729"/>
    </source>
</evidence>